<evidence type="ECO:0000313" key="11">
    <source>
        <dbReference type="EMBL" id="KFM67087.1"/>
    </source>
</evidence>
<dbReference type="GO" id="GO:0005524">
    <property type="term" value="F:ATP binding"/>
    <property type="evidence" value="ECO:0007669"/>
    <property type="project" value="UniProtKB-KW"/>
</dbReference>
<keyword evidence="10" id="KW-0539">Nucleus</keyword>
<sequence length="175" mass="20253">MRRRLPNILVTGTPGTGKSTLCSEISEQTSLEWINVGELAKTNNLTEEYDENFQCHVIDEDQVVSELEDKMLEGGKIVDYHGCDFFPENWFDIIFVLTTDNTILYDRLVRRGYSGKKLENNIQCEIFQTLLDEAKEAYDPSIVFKLNSNTPEDMESNIEEICRWIEIYKNNHTNG</sequence>
<evidence type="ECO:0000256" key="6">
    <source>
        <dbReference type="ARBA" id="ARBA00022679"/>
    </source>
</evidence>
<dbReference type="OrthoDB" id="10251185at2759"/>
<reference evidence="11 12" key="1">
    <citation type="submission" date="2013-11" db="EMBL/GenBank/DDBJ databases">
        <title>Genome sequencing of Stegodyphus mimosarum.</title>
        <authorList>
            <person name="Bechsgaard J."/>
        </authorList>
    </citation>
    <scope>NUCLEOTIDE SEQUENCE [LARGE SCALE GENOMIC DNA]</scope>
</reference>
<evidence type="ECO:0000256" key="8">
    <source>
        <dbReference type="ARBA" id="ARBA00022777"/>
    </source>
</evidence>
<dbReference type="Gene3D" id="3.40.50.300">
    <property type="entry name" value="P-loop containing nucleotide triphosphate hydrolases"/>
    <property type="match status" value="1"/>
</dbReference>
<keyword evidence="12" id="KW-1185">Reference proteome</keyword>
<dbReference type="OMA" id="QCEIFGT"/>
<dbReference type="PANTHER" id="PTHR12595:SF0">
    <property type="entry name" value="ADENYLATE KINASE ISOENZYME 6"/>
    <property type="match status" value="1"/>
</dbReference>
<evidence type="ECO:0000256" key="3">
    <source>
        <dbReference type="ARBA" id="ARBA00022490"/>
    </source>
</evidence>
<dbReference type="GO" id="GO:0004017">
    <property type="term" value="F:AMP kinase activity"/>
    <property type="evidence" value="ECO:0007669"/>
    <property type="project" value="UniProtKB-EC"/>
</dbReference>
<comment type="catalytic activity">
    <reaction evidence="1">
        <text>AMP + ATP = 2 ADP</text>
        <dbReference type="Rhea" id="RHEA:12973"/>
        <dbReference type="ChEBI" id="CHEBI:30616"/>
        <dbReference type="ChEBI" id="CHEBI:456215"/>
        <dbReference type="ChEBI" id="CHEBI:456216"/>
        <dbReference type="EC" id="2.7.4.3"/>
    </reaction>
</comment>
<evidence type="ECO:0000256" key="10">
    <source>
        <dbReference type="ARBA" id="ARBA00023242"/>
    </source>
</evidence>
<dbReference type="EMBL" id="KK116217">
    <property type="protein sequence ID" value="KFM67087.1"/>
    <property type="molecule type" value="Genomic_DNA"/>
</dbReference>
<keyword evidence="6" id="KW-0808">Transferase</keyword>
<dbReference type="InterPro" id="IPR027417">
    <property type="entry name" value="P-loop_NTPase"/>
</dbReference>
<keyword evidence="9" id="KW-0067">ATP-binding</keyword>
<dbReference type="Pfam" id="PF13238">
    <property type="entry name" value="AAA_18"/>
    <property type="match status" value="1"/>
</dbReference>
<protein>
    <submittedName>
        <fullName evidence="11">Adenylate kinase isoenzyme 6</fullName>
    </submittedName>
</protein>
<dbReference type="SUPFAM" id="SSF52540">
    <property type="entry name" value="P-loop containing nucleoside triphosphate hydrolases"/>
    <property type="match status" value="1"/>
</dbReference>
<dbReference type="AlphaFoldDB" id="A0A087TPP8"/>
<dbReference type="GO" id="GO:0005737">
    <property type="term" value="C:cytoplasm"/>
    <property type="evidence" value="ECO:0007669"/>
    <property type="project" value="TreeGrafter"/>
</dbReference>
<keyword evidence="3" id="KW-0963">Cytoplasm</keyword>
<accession>A0A087TPP8</accession>
<dbReference type="STRING" id="407821.A0A087TPP8"/>
<dbReference type="GO" id="GO:0005634">
    <property type="term" value="C:nucleus"/>
    <property type="evidence" value="ECO:0007669"/>
    <property type="project" value="UniProtKB-SubCell"/>
</dbReference>
<proteinExistence type="inferred from homology"/>
<evidence type="ECO:0000256" key="2">
    <source>
        <dbReference type="ARBA" id="ARBA00004123"/>
    </source>
</evidence>
<keyword evidence="4" id="KW-0690">Ribosome biogenesis</keyword>
<feature type="non-terminal residue" evidence="11">
    <location>
        <position position="175"/>
    </location>
</feature>
<keyword evidence="7" id="KW-0547">Nucleotide-binding</keyword>
<evidence type="ECO:0000313" key="12">
    <source>
        <dbReference type="Proteomes" id="UP000054359"/>
    </source>
</evidence>
<comment type="subcellular location">
    <subcellularLocation>
        <location evidence="2">Nucleus</location>
    </subcellularLocation>
</comment>
<dbReference type="FunFam" id="3.40.50.300:FF:000372">
    <property type="entry name" value="Adenylate kinase isoenzyme 6 homolog"/>
    <property type="match status" value="1"/>
</dbReference>
<dbReference type="InterPro" id="IPR020618">
    <property type="entry name" value="Adenyl_kinase_AK6"/>
</dbReference>
<evidence type="ECO:0000256" key="7">
    <source>
        <dbReference type="ARBA" id="ARBA00022741"/>
    </source>
</evidence>
<evidence type="ECO:0000256" key="9">
    <source>
        <dbReference type="ARBA" id="ARBA00022840"/>
    </source>
</evidence>
<dbReference type="Proteomes" id="UP000054359">
    <property type="component" value="Unassembled WGS sequence"/>
</dbReference>
<keyword evidence="8 11" id="KW-0418">Kinase</keyword>
<gene>
    <name evidence="11" type="ORF">X975_05941</name>
</gene>
<name>A0A087TPP8_STEMI</name>
<dbReference type="GO" id="GO:0006364">
    <property type="term" value="P:rRNA processing"/>
    <property type="evidence" value="ECO:0007669"/>
    <property type="project" value="UniProtKB-KW"/>
</dbReference>
<dbReference type="HAMAP" id="MF_00039">
    <property type="entry name" value="Adenylate_kinase_AK6"/>
    <property type="match status" value="1"/>
</dbReference>
<evidence type="ECO:0000256" key="5">
    <source>
        <dbReference type="ARBA" id="ARBA00022552"/>
    </source>
</evidence>
<keyword evidence="5" id="KW-0698">rRNA processing</keyword>
<dbReference type="PANTHER" id="PTHR12595">
    <property type="entry name" value="POS9-ACTIVATING FACTOR FAP7-RELATED"/>
    <property type="match status" value="1"/>
</dbReference>
<evidence type="ECO:0000256" key="1">
    <source>
        <dbReference type="ARBA" id="ARBA00000582"/>
    </source>
</evidence>
<dbReference type="GO" id="GO:0016887">
    <property type="term" value="F:ATP hydrolysis activity"/>
    <property type="evidence" value="ECO:0007669"/>
    <property type="project" value="InterPro"/>
</dbReference>
<evidence type="ECO:0000256" key="4">
    <source>
        <dbReference type="ARBA" id="ARBA00022517"/>
    </source>
</evidence>
<organism evidence="11 12">
    <name type="scientific">Stegodyphus mimosarum</name>
    <name type="common">African social velvet spider</name>
    <dbReference type="NCBI Taxonomy" id="407821"/>
    <lineage>
        <taxon>Eukaryota</taxon>
        <taxon>Metazoa</taxon>
        <taxon>Ecdysozoa</taxon>
        <taxon>Arthropoda</taxon>
        <taxon>Chelicerata</taxon>
        <taxon>Arachnida</taxon>
        <taxon>Araneae</taxon>
        <taxon>Araneomorphae</taxon>
        <taxon>Entelegynae</taxon>
        <taxon>Eresoidea</taxon>
        <taxon>Eresidae</taxon>
        <taxon>Stegodyphus</taxon>
    </lineage>
</organism>